<keyword evidence="20 30" id="KW-0472">Membrane</keyword>
<feature type="compositionally biased region" description="Polar residues" evidence="31">
    <location>
        <begin position="1941"/>
        <end position="1951"/>
    </location>
</feature>
<dbReference type="GO" id="GO:0005516">
    <property type="term" value="F:calmodulin binding"/>
    <property type="evidence" value="ECO:0007669"/>
    <property type="project" value="UniProtKB-KW"/>
</dbReference>
<evidence type="ECO:0000313" key="37">
    <source>
        <dbReference type="Proteomes" id="UP000558164"/>
    </source>
</evidence>
<keyword evidence="22" id="KW-0325">Glycoprotein</keyword>
<keyword evidence="11 30" id="KW-0812">Transmembrane</keyword>
<keyword evidence="6 30" id="KW-0894">Sodium channel</keyword>
<dbReference type="PRINTS" id="PR00170">
    <property type="entry name" value="NACHANNEL"/>
</dbReference>
<keyword evidence="7" id="KW-1003">Cell membrane</keyword>
<feature type="transmembrane region" description="Helical" evidence="30">
    <location>
        <begin position="1207"/>
        <end position="1225"/>
    </location>
</feature>
<dbReference type="GO" id="GO:0019228">
    <property type="term" value="P:neuronal action potential"/>
    <property type="evidence" value="ECO:0007669"/>
    <property type="project" value="TreeGrafter"/>
</dbReference>
<keyword evidence="12" id="KW-0677">Repeat</keyword>
<protein>
    <recommendedName>
        <fullName evidence="30">Sodium channel protein</fullName>
    </recommendedName>
</protein>
<feature type="domain" description="Sodium ion transport-associated" evidence="33">
    <location>
        <begin position="921"/>
        <end position="1162"/>
    </location>
</feature>
<evidence type="ECO:0000256" key="14">
    <source>
        <dbReference type="ARBA" id="ARBA00022860"/>
    </source>
</evidence>
<evidence type="ECO:0000256" key="2">
    <source>
        <dbReference type="ARBA" id="ARBA00004556"/>
    </source>
</evidence>
<feature type="transmembrane region" description="Helical" evidence="30">
    <location>
        <begin position="1555"/>
        <end position="1574"/>
    </location>
</feature>
<feature type="region of interest" description="Disordered" evidence="31">
    <location>
        <begin position="457"/>
        <end position="494"/>
    </location>
</feature>
<dbReference type="InterPro" id="IPR058542">
    <property type="entry name" value="IQ_SCN5A_C"/>
</dbReference>
<dbReference type="InterPro" id="IPR027359">
    <property type="entry name" value="Volt_channel_dom_sf"/>
</dbReference>
<dbReference type="GO" id="GO:0002027">
    <property type="term" value="P:regulation of heart rate"/>
    <property type="evidence" value="ECO:0007669"/>
    <property type="project" value="UniProtKB-ARBA"/>
</dbReference>
<evidence type="ECO:0000256" key="29">
    <source>
        <dbReference type="ARBA" id="ARBA00060796"/>
    </source>
</evidence>
<comment type="subunit">
    <text evidence="28">The channel consists of an ion conducting pore forming alpha-subunit regulated by one or more associated auxiliary subunits SCN1B, SCN2B and SCN3B; electrophysiological properties may vary depending on the type of the associated beta subunits. Found in a number of complexes with PRX, DYNLT1 and PDZD2. Interacts with proteins such as FSTL1, PRX, DYNLT1, PDZD2, S100A10 and many others. Interacts with NEDD4 and NEDD4L.</text>
</comment>
<comment type="caution">
    <text evidence="30">Lacks conserved residue(s) required for the propagation of feature annotation.</text>
</comment>
<name>A0A7L0VTM9_9PASE</name>
<evidence type="ECO:0000256" key="1">
    <source>
        <dbReference type="ARBA" id="ARBA00004282"/>
    </source>
</evidence>
<evidence type="ECO:0000256" key="19">
    <source>
        <dbReference type="ARBA" id="ARBA00023065"/>
    </source>
</evidence>
<keyword evidence="10" id="KW-0597">Phosphoprotein</keyword>
<keyword evidence="19 30" id="KW-0406">Ion transport</keyword>
<evidence type="ECO:0000256" key="17">
    <source>
        <dbReference type="ARBA" id="ARBA00022989"/>
    </source>
</evidence>
<evidence type="ECO:0000256" key="9">
    <source>
        <dbReference type="ARBA" id="ARBA00022490"/>
    </source>
</evidence>
<feature type="transmembrane region" description="Helical" evidence="30">
    <location>
        <begin position="1408"/>
        <end position="1432"/>
    </location>
</feature>
<keyword evidence="13" id="KW-0832">Ubl conjugation</keyword>
<dbReference type="GO" id="GO:0030315">
    <property type="term" value="C:T-tubule"/>
    <property type="evidence" value="ECO:0007669"/>
    <property type="project" value="UniProtKB-SubCell"/>
</dbReference>
<evidence type="ECO:0000256" key="10">
    <source>
        <dbReference type="ARBA" id="ARBA00022553"/>
    </source>
</evidence>
<dbReference type="Pfam" id="PF00520">
    <property type="entry name" value="Ion_trans"/>
    <property type="match status" value="4"/>
</dbReference>
<feature type="transmembrane region" description="Helical" evidence="30">
    <location>
        <begin position="1245"/>
        <end position="1265"/>
    </location>
</feature>
<feature type="transmembrane region" description="Helical" evidence="30">
    <location>
        <begin position="1285"/>
        <end position="1311"/>
    </location>
</feature>
<feature type="domain" description="Ion transport" evidence="32">
    <location>
        <begin position="156"/>
        <end position="410"/>
    </location>
</feature>
<feature type="compositionally biased region" description="Gly residues" evidence="31">
    <location>
        <begin position="583"/>
        <end position="592"/>
    </location>
</feature>
<dbReference type="FunFam" id="1.20.120.350:FF:000003">
    <property type="entry name" value="Voltage-dependent sodium channel"/>
    <property type="match status" value="1"/>
</dbReference>
<dbReference type="InterPro" id="IPR001696">
    <property type="entry name" value="Na_channel_asu"/>
</dbReference>
<keyword evidence="8" id="KW-0488">Methylation</keyword>
<evidence type="ECO:0000256" key="23">
    <source>
        <dbReference type="ARBA" id="ARBA00023201"/>
    </source>
</evidence>
<evidence type="ECO:0000256" key="28">
    <source>
        <dbReference type="ARBA" id="ARBA00047025"/>
    </source>
</evidence>
<dbReference type="FunFam" id="1.10.287.70:FF:000001">
    <property type="entry name" value="Sodium channel protein"/>
    <property type="match status" value="1"/>
</dbReference>
<feature type="transmembrane region" description="Helical" evidence="30">
    <location>
        <begin position="805"/>
        <end position="828"/>
    </location>
</feature>
<evidence type="ECO:0000256" key="4">
    <source>
        <dbReference type="ARBA" id="ARBA00006764"/>
    </source>
</evidence>
<comment type="similarity">
    <text evidence="29">Belongs to the sodium channel (TC 1.A.1.10) family. Nav1.5/SCN5A subfamily.</text>
</comment>
<keyword evidence="16" id="KW-0965">Cell junction</keyword>
<dbReference type="Pfam" id="PF24609">
    <property type="entry name" value="IQ_SCN5A_C"/>
    <property type="match status" value="1"/>
</dbReference>
<reference evidence="36 37" key="1">
    <citation type="submission" date="2019-09" db="EMBL/GenBank/DDBJ databases">
        <title>Bird 10,000 Genomes (B10K) Project - Family phase.</title>
        <authorList>
            <person name="Zhang G."/>
        </authorList>
    </citation>
    <scope>NUCLEOTIDE SEQUENCE [LARGE SCALE GENOMIC DNA]</scope>
    <source>
        <strain evidence="36">B10K-DU-001-35</strain>
        <tissue evidence="36">Muscle</tissue>
    </source>
</reference>
<evidence type="ECO:0000256" key="30">
    <source>
        <dbReference type="RuleBase" id="RU361132"/>
    </source>
</evidence>
<feature type="compositionally biased region" description="Basic and acidic residues" evidence="31">
    <location>
        <begin position="530"/>
        <end position="543"/>
    </location>
</feature>
<feature type="compositionally biased region" description="Polar residues" evidence="31">
    <location>
        <begin position="559"/>
        <end position="571"/>
    </location>
</feature>
<evidence type="ECO:0000256" key="6">
    <source>
        <dbReference type="ARBA" id="ARBA00022461"/>
    </source>
</evidence>
<comment type="function">
    <text evidence="30">Mediates the voltage-dependent sodium ion permeability of excitable membranes. Assuming opened or closed conformations in response to the voltage difference across the membrane, the protein forms a sodium-selective channel through which Na(+) ions may pass in accordance with their electrochemical gradient.</text>
</comment>
<dbReference type="GO" id="GO:0048471">
    <property type="term" value="C:perinuclear region of cytoplasm"/>
    <property type="evidence" value="ECO:0007669"/>
    <property type="project" value="UniProtKB-SubCell"/>
</dbReference>
<proteinExistence type="inferred from homology"/>
<dbReference type="InterPro" id="IPR005821">
    <property type="entry name" value="Ion_trans_dom"/>
</dbReference>
<evidence type="ECO:0000256" key="16">
    <source>
        <dbReference type="ARBA" id="ARBA00022949"/>
    </source>
</evidence>
<dbReference type="InterPro" id="IPR043203">
    <property type="entry name" value="VGCC_Ca_Na"/>
</dbReference>
<evidence type="ECO:0000256" key="7">
    <source>
        <dbReference type="ARBA" id="ARBA00022475"/>
    </source>
</evidence>
<evidence type="ECO:0000256" key="21">
    <source>
        <dbReference type="ARBA" id="ARBA00023157"/>
    </source>
</evidence>
<evidence type="ECO:0000256" key="18">
    <source>
        <dbReference type="ARBA" id="ARBA00023053"/>
    </source>
</evidence>
<gene>
    <name evidence="36" type="primary">Scn5a_2</name>
    <name evidence="36" type="ORF">LEPASP_R10635</name>
</gene>
<feature type="domain" description="Ion transport" evidence="32">
    <location>
        <begin position="1166"/>
        <end position="1441"/>
    </location>
</feature>
<evidence type="ECO:0000256" key="12">
    <source>
        <dbReference type="ARBA" id="ARBA00022737"/>
    </source>
</evidence>
<feature type="region of interest" description="Disordered" evidence="31">
    <location>
        <begin position="522"/>
        <end position="599"/>
    </location>
</feature>
<evidence type="ECO:0000256" key="15">
    <source>
        <dbReference type="ARBA" id="ARBA00022882"/>
    </source>
</evidence>
<feature type="transmembrane region" description="Helical" evidence="30">
    <location>
        <begin position="198"/>
        <end position="218"/>
    </location>
</feature>
<feature type="region of interest" description="Disordered" evidence="31">
    <location>
        <begin position="1037"/>
        <end position="1068"/>
    </location>
</feature>
<dbReference type="GO" id="GO:0090257">
    <property type="term" value="P:regulation of muscle system process"/>
    <property type="evidence" value="ECO:0007669"/>
    <property type="project" value="UniProtKB-ARBA"/>
</dbReference>
<evidence type="ECO:0000256" key="25">
    <source>
        <dbReference type="ARBA" id="ARBA00024012"/>
    </source>
</evidence>
<dbReference type="GO" id="GO:0014704">
    <property type="term" value="C:intercalated disc"/>
    <property type="evidence" value="ECO:0007669"/>
    <property type="project" value="UniProtKB-ARBA"/>
</dbReference>
<evidence type="ECO:0000256" key="27">
    <source>
        <dbReference type="ARBA" id="ARBA00036239"/>
    </source>
</evidence>
<feature type="compositionally biased region" description="Low complexity" evidence="31">
    <location>
        <begin position="1924"/>
        <end position="1940"/>
    </location>
</feature>
<sequence>KMAEFLLPGTNNFRRFTQESLAAIKKRIAAKKDCRRNTIEQNTIEEKPRPQLDLKAFQKLPALYGNPPPELIGEPLEDIDPYYNDHKVFIVLNKQKTIYRFTATRALWIFSPFHPIRRRAIKILVHSYPFISFIHSFCLTVPLPLSANTALPLWLFSPLLRFTFTGIYTFESLIKILATGFCLNEFTFLRDPWNWLDFTVIVMAYVGAFNDLGSVSVLRTFRVLRALKTISIVPGLKIIVGALIQSVKKLADVMILTVFCLSVFALIGLQLFKGNLRQKCIRNTTEFCNKTWESYEKFLNDSVFLEICTFIRAPLFVFNSRGCPPGYKCCKIGPNPDHDFTSFDTFGWAFLSLFRLITQDYWERLYQQTLRASGKAYVVFFMMVIFLGSFYLVNLILAVVTMAYEDQNKATIAETEAKERKFREAMELLQKEQDSLGIKGIDILSLSSFDASSLSPKEIKEMNNRKKRNKSLGREDREDNEEEELPKSQLPDSQRKLSLLGLAHGPSASRAKRRLSHGSVFNFQTPALETDPRADFGHEDTPKPRCQSLPGAQMGRRPSLQSQRGHSSHPATPNCKRGDGDGHPGLGSGLAGGSSRSSMMHLPPHMPVEYFNDTLQGQRAASVVSIITSVLEERQEAQQKCPPRLKNFALKYLIWDCCPLWLRIKEKVAAFIKDPFFDLTITVCIVMNTLFMALEHNNMSPTFKFMLKIGNLVFTGIFTAEMILKIIAVDPYYYFQQPWNIFDSVIVTLSLIELSFPKHKSKKERGKGGTLSVLRSFRLLRVFKLAKSWPTLNTLIKIICNSLGALSNLTLVLAIIIFIFAIVGVQLFGRNYLLNGDKISKDCRPRWHMKDFFHSFLVIFRILCGEWIETMWDCMVVAEPPLCLLVFLLVMVIGNLVVLNLFIALLLSSFSADSLQTTEDDGEMNNLRIAVARIRKGFHFVKSMTWDACCRKLRQIKKVHRKKIKLTAQNSLGLRREETQSCKENYNNERIEKNGDKCPGLEDFVRNPTVFVCVPIAEAENTSEGFEDDDKLSTFTDTECSKQDENHLRQRGDREKNSGSSSKGSGFSSEEFSVLYLGKDRMGELSSPEEKELDGVSSSAVSTVDLTNPEDVLKQIPEFSEDFKTPEQCFPEGCARYFPCCLGSAVQFGGETWWNLRKTCYQIVEHSWFESFIVFMILLSSGALAFEDIHIHKRERIQAMLLFLDKLFTFIFVLEMLLKWVAYGFKKYFTNAWCWLDFLIVDVSSAFAISLINLFGSTFGPMKSLRTLRALRPLRALSRFEGMRVVVNALLGAIPSIMNVLLVCLIFWLIFSIMGVNLFAGKFGKCVNMTDENSVLDNNIKNKTDCRTYNNTGKIFWVNVKVNFDNVGSGYLALLQVATFKGWMDIMYAAVDSREKDDQPEMENSLYMYLYFVIFIIFGSFFTLNLFVGVIIDNFNQQKKKISGEDIFMTEEQKKYYNAMKKLGSKKPQKPIPRPLNKYQGFLFNIVTSQMFDVVIMGLICLNMITMMVETYEQSETKTNILNKINILFVTIFTAECVLKLLALRQYYFSNAWNIFDLVVVIMSLVALLLSSIGKAFENFLPPTLFRVIRLARIGRILRLIRGAKGIRTLLFALMMSLPALFNIGLLLFLVMFIYAIFGMANFAYVKMDGGIDDMFNFQTFANSMLCLFQITTSAGWDGLLSPILNTGPPFCDPNINGTVGECGKPATGIIYFVSYIIISFLIVVNMYIAVILENFNAATEESAEPLGEDDFDIFYEIWEKFDPEATQFITFSALSDFADALPKPLCVPKPNKVELTAMDLPVVSGDKIHCLDILFAFTKRVLGDSGDLDTLKVQMEEKFMADNPSKQSYEPISTTLSHRQEEASATVIQRAYRRHLLQRSLKEASYLYQHRTCSSDTLGDAAPENKGLMSMLRANYGRSPNRSETSSSVSIPPSYYSVTRDSSGNLVAEN</sequence>
<comment type="catalytic activity">
    <reaction evidence="27">
        <text>Na(+)(in) = Na(+)(out)</text>
        <dbReference type="Rhea" id="RHEA:34963"/>
        <dbReference type="ChEBI" id="CHEBI:29101"/>
    </reaction>
</comment>
<keyword evidence="17 30" id="KW-1133">Transmembrane helix</keyword>
<evidence type="ECO:0000256" key="20">
    <source>
        <dbReference type="ARBA" id="ARBA00023136"/>
    </source>
</evidence>
<evidence type="ECO:0000259" key="35">
    <source>
        <dbReference type="Pfam" id="PF24609"/>
    </source>
</evidence>
<dbReference type="SUPFAM" id="SSF81324">
    <property type="entry name" value="Voltage-gated potassium channels"/>
    <property type="match status" value="4"/>
</dbReference>
<dbReference type="OrthoDB" id="2984333at2759"/>
<feature type="non-terminal residue" evidence="36">
    <location>
        <position position="1"/>
    </location>
</feature>
<feature type="transmembrane region" description="Helical" evidence="30">
    <location>
        <begin position="377"/>
        <end position="404"/>
    </location>
</feature>
<dbReference type="EMBL" id="VXAX01007848">
    <property type="protein sequence ID" value="NXL82244.1"/>
    <property type="molecule type" value="Genomic_DNA"/>
</dbReference>
<dbReference type="InterPro" id="IPR024583">
    <property type="entry name" value="Na_trans_cytopl"/>
</dbReference>
<keyword evidence="21" id="KW-1015">Disulfide bond</keyword>
<dbReference type="GO" id="GO:0001518">
    <property type="term" value="C:voltage-gated sodium channel complex"/>
    <property type="evidence" value="ECO:0007669"/>
    <property type="project" value="UniProtKB-UniRule"/>
</dbReference>
<keyword evidence="14" id="KW-0112">Calmodulin-binding</keyword>
<evidence type="ECO:0000256" key="5">
    <source>
        <dbReference type="ARBA" id="ARBA00022448"/>
    </source>
</evidence>
<feature type="domain" description="Ion transport" evidence="32">
    <location>
        <begin position="675"/>
        <end position="914"/>
    </location>
</feature>
<feature type="domain" description="SCN5A-like C-terminal IQ motif" evidence="35">
    <location>
        <begin position="1855"/>
        <end position="1886"/>
    </location>
</feature>
<dbReference type="InterPro" id="IPR044564">
    <property type="entry name" value="Na_chnl_inactivation_gate"/>
</dbReference>
<keyword evidence="18 30" id="KW-0915">Sodium</keyword>
<accession>A0A7L0VTM9</accession>
<dbReference type="PANTHER" id="PTHR10037:SF208">
    <property type="entry name" value="SODIUM CHANNEL PROTEIN TYPE 10 SUBUNIT ALPHA"/>
    <property type="match status" value="1"/>
</dbReference>
<dbReference type="FunFam" id="1.20.120.350:FF:000002">
    <property type="entry name" value="Sodium channel protein"/>
    <property type="match status" value="1"/>
</dbReference>
<feature type="transmembrane region" description="Helical" evidence="30">
    <location>
        <begin position="1610"/>
        <end position="1638"/>
    </location>
</feature>
<evidence type="ECO:0000259" key="33">
    <source>
        <dbReference type="Pfam" id="PF06512"/>
    </source>
</evidence>
<dbReference type="Gene3D" id="1.10.287.70">
    <property type="match status" value="4"/>
</dbReference>
<comment type="caution">
    <text evidence="36">The sequence shown here is derived from an EMBL/GenBank/DDBJ whole genome shotgun (WGS) entry which is preliminary data.</text>
</comment>
<feature type="domain" description="Ion transport" evidence="32">
    <location>
        <begin position="1490"/>
        <end position="1743"/>
    </location>
</feature>
<evidence type="ECO:0000256" key="13">
    <source>
        <dbReference type="ARBA" id="ARBA00022843"/>
    </source>
</evidence>
<keyword evidence="15 30" id="KW-0851">Voltage-gated channel</keyword>
<dbReference type="Gene3D" id="1.20.120.350">
    <property type="entry name" value="Voltage-gated potassium channels. Chain C"/>
    <property type="match status" value="4"/>
</dbReference>
<dbReference type="Pfam" id="PF06512">
    <property type="entry name" value="Na_trans_assoc"/>
    <property type="match status" value="1"/>
</dbReference>
<dbReference type="Gene3D" id="1.10.238.10">
    <property type="entry name" value="EF-hand"/>
    <property type="match status" value="1"/>
</dbReference>
<comment type="subcellular location">
    <subcellularLocation>
        <location evidence="1">Cell junction</location>
    </subcellularLocation>
    <subcellularLocation>
        <location evidence="25">Cell membrane</location>
        <location evidence="25">Sarcolemma</location>
        <location evidence="25">T-tubule</location>
    </subcellularLocation>
    <subcellularLocation>
        <location evidence="3 30">Cell membrane</location>
        <topology evidence="3 30">Multi-pass membrane protein</topology>
    </subcellularLocation>
    <subcellularLocation>
        <location evidence="2">Cytoplasm</location>
        <location evidence="2">Perinuclear region</location>
    </subcellularLocation>
</comment>
<dbReference type="FunFam" id="1.10.238.10:FF:000002">
    <property type="entry name" value="Sodium channel protein"/>
    <property type="match status" value="1"/>
</dbReference>
<evidence type="ECO:0000313" key="36">
    <source>
        <dbReference type="EMBL" id="NXL82244.1"/>
    </source>
</evidence>
<dbReference type="PANTHER" id="PTHR10037">
    <property type="entry name" value="VOLTAGE-GATED CATION CHANNEL CALCIUM AND SODIUM"/>
    <property type="match status" value="1"/>
</dbReference>
<keyword evidence="24 30" id="KW-0407">Ion channel</keyword>
<feature type="transmembrane region" description="Helical" evidence="30">
    <location>
        <begin position="676"/>
        <end position="694"/>
    </location>
</feature>
<evidence type="ECO:0000256" key="26">
    <source>
        <dbReference type="ARBA" id="ARBA00025291"/>
    </source>
</evidence>
<dbReference type="FunFam" id="1.20.5.1190:FF:000001">
    <property type="entry name" value="Sodium channel protein"/>
    <property type="match status" value="1"/>
</dbReference>
<dbReference type="CDD" id="cd13433">
    <property type="entry name" value="Na_channel_gate"/>
    <property type="match status" value="1"/>
</dbReference>
<feature type="transmembrane region" description="Helical" evidence="30">
    <location>
        <begin position="1525"/>
        <end position="1543"/>
    </location>
</feature>
<evidence type="ECO:0000259" key="34">
    <source>
        <dbReference type="Pfam" id="PF11933"/>
    </source>
</evidence>
<keyword evidence="9" id="KW-0963">Cytoplasm</keyword>
<feature type="compositionally biased region" description="Basic and acidic residues" evidence="31">
    <location>
        <begin position="1039"/>
        <end position="1057"/>
    </location>
</feature>
<dbReference type="Gene3D" id="1.20.5.1190">
    <property type="entry name" value="iswi atpase"/>
    <property type="match status" value="1"/>
</dbReference>
<feature type="transmembrane region" description="Helical" evidence="30">
    <location>
        <begin position="706"/>
        <end position="727"/>
    </location>
</feature>
<feature type="domain" description="Voltage-gated Na+ ion channel cytoplasmic" evidence="34">
    <location>
        <begin position="498"/>
        <end position="576"/>
    </location>
</feature>
<comment type="function">
    <text evidence="26">Tetrodotoxin-resistant channel that mediates the voltage-dependent sodium ion permeability of excitable membranes. Assuming opened or closed conformations in response to the voltage difference across the membrane, the protein forms a sodium-selective channel through which sodium ions may pass in accordance with their electrochemical gradient. Plays a role in neuropathic pain mechanisms.</text>
</comment>
<feature type="compositionally biased region" description="Low complexity" evidence="31">
    <location>
        <begin position="1058"/>
        <end position="1068"/>
    </location>
</feature>
<evidence type="ECO:0000256" key="24">
    <source>
        <dbReference type="ARBA" id="ARBA00023303"/>
    </source>
</evidence>
<dbReference type="Pfam" id="PF11933">
    <property type="entry name" value="Na_trans_cytopl"/>
    <property type="match status" value="1"/>
</dbReference>
<evidence type="ECO:0000256" key="3">
    <source>
        <dbReference type="ARBA" id="ARBA00004651"/>
    </source>
</evidence>
<evidence type="ECO:0000259" key="32">
    <source>
        <dbReference type="Pfam" id="PF00520"/>
    </source>
</evidence>
<feature type="transmembrane region" description="Helical" evidence="30">
    <location>
        <begin position="739"/>
        <end position="756"/>
    </location>
</feature>
<feature type="region of interest" description="Disordered" evidence="31">
    <location>
        <begin position="1917"/>
        <end position="1951"/>
    </location>
</feature>
<comment type="similarity">
    <text evidence="4">Belongs to the sodium channel (TC 1.A.1.10) family. Nav1.8/SCN10A subfamily.</text>
</comment>
<feature type="transmembrane region" description="Helical" evidence="30">
    <location>
        <begin position="1710"/>
        <end position="1733"/>
    </location>
</feature>
<dbReference type="FunFam" id="1.10.287.70:FF:000049">
    <property type="entry name" value="Voltage-dependent sodium channel 2"/>
    <property type="match status" value="1"/>
</dbReference>
<evidence type="ECO:0000256" key="22">
    <source>
        <dbReference type="ARBA" id="ARBA00023180"/>
    </source>
</evidence>
<evidence type="ECO:0000256" key="8">
    <source>
        <dbReference type="ARBA" id="ARBA00022481"/>
    </source>
</evidence>
<keyword evidence="5 30" id="KW-0813">Transport</keyword>
<dbReference type="FunFam" id="1.20.120.350:FF:000065">
    <property type="entry name" value="Sodium channel protein"/>
    <property type="match status" value="1"/>
</dbReference>
<feature type="transmembrane region" description="Helical" evidence="30">
    <location>
        <begin position="253"/>
        <end position="272"/>
    </location>
</feature>
<keyword evidence="37" id="KW-1185">Reference proteome</keyword>
<feature type="transmembrane region" description="Helical" evidence="30">
    <location>
        <begin position="230"/>
        <end position="247"/>
    </location>
</feature>
<feature type="transmembrane region" description="Helical" evidence="30">
    <location>
        <begin position="1482"/>
        <end position="1505"/>
    </location>
</feature>
<feature type="transmembrane region" description="Helical" evidence="30">
    <location>
        <begin position="123"/>
        <end position="145"/>
    </location>
</feature>
<dbReference type="FunFam" id="1.10.287.70:FF:000562">
    <property type="entry name" value="Uncharacterized protein"/>
    <property type="match status" value="1"/>
</dbReference>
<dbReference type="InterPro" id="IPR010526">
    <property type="entry name" value="Na_trans_assoc_dom"/>
</dbReference>
<feature type="transmembrane region" description="Helical" evidence="30">
    <location>
        <begin position="882"/>
        <end position="907"/>
    </location>
</feature>
<dbReference type="GO" id="GO:0086006">
    <property type="term" value="F:voltage-gated sodium channel activity involved in cardiac muscle cell action potential"/>
    <property type="evidence" value="ECO:0007669"/>
    <property type="project" value="UniProtKB-ARBA"/>
</dbReference>
<dbReference type="Proteomes" id="UP000558164">
    <property type="component" value="Unassembled WGS sequence"/>
</dbReference>
<organism evidence="36 37">
    <name type="scientific">Leptocoma aspasia</name>
    <dbReference type="NCBI Taxonomy" id="2585812"/>
    <lineage>
        <taxon>Eukaryota</taxon>
        <taxon>Metazoa</taxon>
        <taxon>Chordata</taxon>
        <taxon>Craniata</taxon>
        <taxon>Vertebrata</taxon>
        <taxon>Euteleostomi</taxon>
        <taxon>Archelosauria</taxon>
        <taxon>Archosauria</taxon>
        <taxon>Dinosauria</taxon>
        <taxon>Saurischia</taxon>
        <taxon>Theropoda</taxon>
        <taxon>Coelurosauria</taxon>
        <taxon>Aves</taxon>
        <taxon>Neognathae</taxon>
        <taxon>Neoaves</taxon>
        <taxon>Telluraves</taxon>
        <taxon>Australaves</taxon>
        <taxon>Passeriformes</taxon>
        <taxon>Passeroidea</taxon>
        <taxon>Nectariniidae</taxon>
        <taxon>Leptocoma</taxon>
    </lineage>
</organism>
<evidence type="ECO:0000256" key="31">
    <source>
        <dbReference type="SAM" id="MobiDB-lite"/>
    </source>
</evidence>
<keyword evidence="23 30" id="KW-0739">Sodium transport</keyword>
<evidence type="ECO:0000256" key="11">
    <source>
        <dbReference type="ARBA" id="ARBA00022692"/>
    </source>
</evidence>
<feature type="non-terminal residue" evidence="36">
    <location>
        <position position="1951"/>
    </location>
</feature>